<dbReference type="InterPro" id="IPR051679">
    <property type="entry name" value="DASS-Related_Transporters"/>
</dbReference>
<dbReference type="AlphaFoldDB" id="A0A3L8Q2I2"/>
<dbReference type="InterPro" id="IPR004680">
    <property type="entry name" value="Cit_transptr-like_dom"/>
</dbReference>
<evidence type="ECO:0000256" key="7">
    <source>
        <dbReference type="SAM" id="Phobius"/>
    </source>
</evidence>
<dbReference type="Proteomes" id="UP000281474">
    <property type="component" value="Unassembled WGS sequence"/>
</dbReference>
<evidence type="ECO:0000313" key="10">
    <source>
        <dbReference type="Proteomes" id="UP000281474"/>
    </source>
</evidence>
<organism evidence="9 10">
    <name type="scientific">Parashewanella curva</name>
    <dbReference type="NCBI Taxonomy" id="2338552"/>
    <lineage>
        <taxon>Bacteria</taxon>
        <taxon>Pseudomonadati</taxon>
        <taxon>Pseudomonadota</taxon>
        <taxon>Gammaproteobacteria</taxon>
        <taxon>Alteromonadales</taxon>
        <taxon>Shewanellaceae</taxon>
        <taxon>Parashewanella</taxon>
    </lineage>
</organism>
<gene>
    <name evidence="9" type="ORF">D5018_04120</name>
</gene>
<dbReference type="PANTHER" id="PTHR43652:SF2">
    <property type="entry name" value="BASIC AMINO ACID ANTIPORTER YFCC-RELATED"/>
    <property type="match status" value="1"/>
</dbReference>
<feature type="transmembrane region" description="Helical" evidence="7">
    <location>
        <begin position="6"/>
        <end position="22"/>
    </location>
</feature>
<evidence type="ECO:0000256" key="3">
    <source>
        <dbReference type="ARBA" id="ARBA00022692"/>
    </source>
</evidence>
<feature type="transmembrane region" description="Helical" evidence="7">
    <location>
        <begin position="169"/>
        <end position="194"/>
    </location>
</feature>
<dbReference type="GO" id="GO:0005886">
    <property type="term" value="C:plasma membrane"/>
    <property type="evidence" value="ECO:0007669"/>
    <property type="project" value="TreeGrafter"/>
</dbReference>
<accession>A0A3L8Q2I2</accession>
<dbReference type="GO" id="GO:0008324">
    <property type="term" value="F:monoatomic cation transmembrane transporter activity"/>
    <property type="evidence" value="ECO:0007669"/>
    <property type="project" value="InterPro"/>
</dbReference>
<feature type="transmembrane region" description="Helical" evidence="7">
    <location>
        <begin position="468"/>
        <end position="485"/>
    </location>
</feature>
<evidence type="ECO:0000259" key="8">
    <source>
        <dbReference type="PROSITE" id="PS51202"/>
    </source>
</evidence>
<keyword evidence="5 7" id="KW-1133">Transmembrane helix</keyword>
<comment type="subcellular location">
    <subcellularLocation>
        <location evidence="1">Membrane</location>
        <topology evidence="1">Multi-pass membrane protein</topology>
    </subcellularLocation>
</comment>
<evidence type="ECO:0000256" key="1">
    <source>
        <dbReference type="ARBA" id="ARBA00004141"/>
    </source>
</evidence>
<feature type="transmembrane region" description="Helical" evidence="7">
    <location>
        <begin position="52"/>
        <end position="70"/>
    </location>
</feature>
<feature type="transmembrane region" description="Helical" evidence="7">
    <location>
        <begin position="430"/>
        <end position="448"/>
    </location>
</feature>
<dbReference type="Gene3D" id="3.30.70.1450">
    <property type="entry name" value="Regulator of K+ conductance, C-terminal domain"/>
    <property type="match status" value="2"/>
</dbReference>
<reference evidence="9 10" key="1">
    <citation type="submission" date="2018-09" db="EMBL/GenBank/DDBJ databases">
        <title>Phylogeny of the Shewanellaceae, and recommendation for two new genera, Pseudoshewanella and Parashewanella.</title>
        <authorList>
            <person name="Wang G."/>
        </authorList>
    </citation>
    <scope>NUCLEOTIDE SEQUENCE [LARGE SCALE GENOMIC DNA]</scope>
    <source>
        <strain evidence="9 10">C51</strain>
    </source>
</reference>
<keyword evidence="3 7" id="KW-0812">Transmembrane</keyword>
<dbReference type="Pfam" id="PF02080">
    <property type="entry name" value="TrkA_C"/>
    <property type="match status" value="2"/>
</dbReference>
<feature type="transmembrane region" description="Helical" evidence="7">
    <location>
        <begin position="384"/>
        <end position="402"/>
    </location>
</feature>
<keyword evidence="2" id="KW-0813">Transport</keyword>
<evidence type="ECO:0000313" key="9">
    <source>
        <dbReference type="EMBL" id="RLV61033.1"/>
    </source>
</evidence>
<dbReference type="Pfam" id="PF03600">
    <property type="entry name" value="CitMHS"/>
    <property type="match status" value="1"/>
</dbReference>
<comment type="caution">
    <text evidence="9">The sequence shown here is derived from an EMBL/GenBank/DDBJ whole genome shotgun (WGS) entry which is preliminary data.</text>
</comment>
<dbReference type="OrthoDB" id="9809303at2"/>
<keyword evidence="10" id="KW-1185">Reference proteome</keyword>
<sequence>MNWEQGTVLVMLIVIITCLLTTRIKPAYLFAGAAFVGFQAGMIELPTLAGNFTNSSLLTLVLLILVSVALEKTRLISWVGRQISQGGQSIVIAKLGLSTALLSSFTNNTAVVVSLISAIKRNQRHAPSRLLIPLSYTAILGGTLTLIGTSTNLIINSFVEDAGLPSLDFFAPTVIGLAVLMIGLMILIPLSYLLPVYDGNGQDVLPYFLEARIEGGSPLAGKTVAENGLRALRRLFLAEVIRDSKTLAPVCPDTRLIAGDTLLFCGDVESVASLQEIKGLRLFGQHHLNGQSMLELVVSHSADIRGKTLKSVQFRERFDAVVVAIRRGHERLAGGLGNIELHAGDTLVVVPGKTFNDKKQRLNREFVLMNGLDSSARLDSRKSFAVLAGFTAVIAGALLDILPIINGLAVYLLVLVTTGIISFTEIRRRFPLDIVVIVGSALSLAQLMISSGLSEQMGNMLMASFDGWGIYGALVATYLLTLVLTELVTNNAAAALSFPITYSLALSYGADPMPFIMALLFGVSASFLSPYGYQTNLLVYSVANYKLRDYVRVGLPMSVVYSAVVLLLIPYLFPFFPSI</sequence>
<dbReference type="PROSITE" id="PS51202">
    <property type="entry name" value="RCK_C"/>
    <property type="match status" value="2"/>
</dbReference>
<dbReference type="EMBL" id="QZEI01000009">
    <property type="protein sequence ID" value="RLV61033.1"/>
    <property type="molecule type" value="Genomic_DNA"/>
</dbReference>
<evidence type="ECO:0000256" key="6">
    <source>
        <dbReference type="ARBA" id="ARBA00023136"/>
    </source>
</evidence>
<dbReference type="SUPFAM" id="SSF116726">
    <property type="entry name" value="TrkA C-terminal domain-like"/>
    <property type="match status" value="2"/>
</dbReference>
<dbReference type="PANTHER" id="PTHR43652">
    <property type="entry name" value="BASIC AMINO ACID ANTIPORTER YFCC-RELATED"/>
    <property type="match status" value="1"/>
</dbReference>
<keyword evidence="6 7" id="KW-0472">Membrane</keyword>
<feature type="domain" description="RCK C-terminal" evidence="8">
    <location>
        <begin position="194"/>
        <end position="280"/>
    </location>
</feature>
<evidence type="ECO:0000256" key="4">
    <source>
        <dbReference type="ARBA" id="ARBA00022737"/>
    </source>
</evidence>
<evidence type="ECO:0000256" key="5">
    <source>
        <dbReference type="ARBA" id="ARBA00022989"/>
    </source>
</evidence>
<feature type="transmembrane region" description="Helical" evidence="7">
    <location>
        <begin position="130"/>
        <end position="149"/>
    </location>
</feature>
<dbReference type="GO" id="GO:0006813">
    <property type="term" value="P:potassium ion transport"/>
    <property type="evidence" value="ECO:0007669"/>
    <property type="project" value="InterPro"/>
</dbReference>
<proteinExistence type="predicted"/>
<feature type="transmembrane region" description="Helical" evidence="7">
    <location>
        <begin position="515"/>
        <end position="533"/>
    </location>
</feature>
<feature type="transmembrane region" description="Helical" evidence="7">
    <location>
        <begin position="553"/>
        <end position="573"/>
    </location>
</feature>
<evidence type="ECO:0000256" key="2">
    <source>
        <dbReference type="ARBA" id="ARBA00022448"/>
    </source>
</evidence>
<keyword evidence="4" id="KW-0677">Repeat</keyword>
<name>A0A3L8Q2I2_9GAMM</name>
<protein>
    <submittedName>
        <fullName evidence="9">SLC13 family permease</fullName>
    </submittedName>
</protein>
<dbReference type="InterPro" id="IPR006037">
    <property type="entry name" value="RCK_C"/>
</dbReference>
<dbReference type="RefSeq" id="WP_121837733.1">
    <property type="nucleotide sequence ID" value="NZ_ML014758.1"/>
</dbReference>
<dbReference type="InterPro" id="IPR036721">
    <property type="entry name" value="RCK_C_sf"/>
</dbReference>
<feature type="domain" description="RCK C-terminal" evidence="8">
    <location>
        <begin position="281"/>
        <end position="365"/>
    </location>
</feature>